<comment type="subcellular location">
    <subcellularLocation>
        <location evidence="5">Cytoplasm</location>
    </subcellularLocation>
</comment>
<dbReference type="PANTHER" id="PTHR36918">
    <property type="match status" value="1"/>
</dbReference>
<dbReference type="Proteomes" id="UP000076587">
    <property type="component" value="Unassembled WGS sequence"/>
</dbReference>
<evidence type="ECO:0000256" key="2">
    <source>
        <dbReference type="ARBA" id="ARBA00022448"/>
    </source>
</evidence>
<evidence type="ECO:0000313" key="6">
    <source>
        <dbReference type="EMBL" id="KZN41486.1"/>
    </source>
</evidence>
<sequence>MTEQNQNAAAEQQEGPQFNIQRIYVKDVSFETPNSPTIFQKEWTPEVKLDMDTRSAKLDEGVFEVVLALTVTATVGEETAFLCEIQQAGIFSVGELEEIQLAHMLGAFCPNILFPYAREAVANLVNRGTFPQLNLAPVNFDALFAQYMQQRASQEQTADA</sequence>
<dbReference type="GO" id="GO:0006457">
    <property type="term" value="P:protein folding"/>
    <property type="evidence" value="ECO:0007669"/>
    <property type="project" value="UniProtKB-UniRule"/>
</dbReference>
<dbReference type="AlphaFoldDB" id="A0A166Y694"/>
<comment type="similarity">
    <text evidence="1 5">Belongs to the SecB family.</text>
</comment>
<keyword evidence="4 5" id="KW-0811">Translocation</keyword>
<accession>A0A166Y694</accession>
<dbReference type="NCBIfam" id="NF004393">
    <property type="entry name" value="PRK05751.1-4"/>
    <property type="match status" value="1"/>
</dbReference>
<dbReference type="SUPFAM" id="SSF54611">
    <property type="entry name" value="SecB-like"/>
    <property type="match status" value="1"/>
</dbReference>
<dbReference type="Pfam" id="PF02556">
    <property type="entry name" value="SecB"/>
    <property type="match status" value="1"/>
</dbReference>
<dbReference type="InterPro" id="IPR003708">
    <property type="entry name" value="SecB"/>
</dbReference>
<organism evidence="6 7">
    <name type="scientific">Pseudoalteromonas luteoviolacea NCIMB 1942</name>
    <dbReference type="NCBI Taxonomy" id="1365253"/>
    <lineage>
        <taxon>Bacteria</taxon>
        <taxon>Pseudomonadati</taxon>
        <taxon>Pseudomonadota</taxon>
        <taxon>Gammaproteobacteria</taxon>
        <taxon>Alteromonadales</taxon>
        <taxon>Pseudoalteromonadaceae</taxon>
        <taxon>Pseudoalteromonas</taxon>
    </lineage>
</organism>
<evidence type="ECO:0000256" key="4">
    <source>
        <dbReference type="ARBA" id="ARBA00023010"/>
    </source>
</evidence>
<keyword evidence="5" id="KW-0143">Chaperone</keyword>
<evidence type="ECO:0000256" key="3">
    <source>
        <dbReference type="ARBA" id="ARBA00022927"/>
    </source>
</evidence>
<keyword evidence="2 5" id="KW-0813">Transport</keyword>
<evidence type="ECO:0000313" key="7">
    <source>
        <dbReference type="Proteomes" id="UP000076587"/>
    </source>
</evidence>
<evidence type="ECO:0000256" key="1">
    <source>
        <dbReference type="ARBA" id="ARBA00009990"/>
    </source>
</evidence>
<dbReference type="GO" id="GO:0051082">
    <property type="term" value="F:unfolded protein binding"/>
    <property type="evidence" value="ECO:0007669"/>
    <property type="project" value="InterPro"/>
</dbReference>
<dbReference type="InterPro" id="IPR035958">
    <property type="entry name" value="SecB-like_sf"/>
</dbReference>
<reference evidence="6 7" key="1">
    <citation type="submission" date="2013-07" db="EMBL/GenBank/DDBJ databases">
        <title>Comparative Genomic and Metabolomic Analysis of Twelve Strains of Pseudoalteromonas luteoviolacea.</title>
        <authorList>
            <person name="Vynne N.G."/>
            <person name="Mansson M."/>
            <person name="Gram L."/>
        </authorList>
    </citation>
    <scope>NUCLEOTIDE SEQUENCE [LARGE SCALE GENOMIC DNA]</scope>
    <source>
        <strain evidence="6 7">NCIMB 1942</strain>
    </source>
</reference>
<comment type="function">
    <text evidence="5">One of the proteins required for the normal export of preproteins out of the cell cytoplasm. It is a molecular chaperone that binds to a subset of precursor proteins, maintaining them in a translocation-competent state. It also specifically binds to its receptor SecA.</text>
</comment>
<dbReference type="GO" id="GO:0005737">
    <property type="term" value="C:cytoplasm"/>
    <property type="evidence" value="ECO:0007669"/>
    <property type="project" value="UniProtKB-SubCell"/>
</dbReference>
<dbReference type="RefSeq" id="WP_063379256.1">
    <property type="nucleotide sequence ID" value="NZ_AUXT01000216.1"/>
</dbReference>
<dbReference type="OrthoDB" id="9795145at2"/>
<proteinExistence type="inferred from homology"/>
<gene>
    <name evidence="5" type="primary">secB</name>
    <name evidence="6" type="ORF">N482_04055</name>
</gene>
<dbReference type="HAMAP" id="MF_00821">
    <property type="entry name" value="SecB"/>
    <property type="match status" value="1"/>
</dbReference>
<comment type="subunit">
    <text evidence="5">Homotetramer, a dimer of dimers. One homotetramer interacts with 1 SecA dimer.</text>
</comment>
<dbReference type="Gene3D" id="3.10.420.10">
    <property type="entry name" value="SecB-like"/>
    <property type="match status" value="1"/>
</dbReference>
<keyword evidence="5" id="KW-0963">Cytoplasm</keyword>
<dbReference type="EMBL" id="AUXT01000216">
    <property type="protein sequence ID" value="KZN41486.1"/>
    <property type="molecule type" value="Genomic_DNA"/>
</dbReference>
<evidence type="ECO:0000256" key="5">
    <source>
        <dbReference type="HAMAP-Rule" id="MF_00821"/>
    </source>
</evidence>
<dbReference type="GO" id="GO:0051262">
    <property type="term" value="P:protein tetramerization"/>
    <property type="evidence" value="ECO:0007669"/>
    <property type="project" value="InterPro"/>
</dbReference>
<name>A0A166Y694_9GAMM</name>
<dbReference type="PATRIC" id="fig|1365253.3.peg.5022"/>
<protein>
    <recommendedName>
        <fullName evidence="5">Protein-export protein SecB</fullName>
    </recommendedName>
</protein>
<keyword evidence="3 5" id="KW-0653">Protein transport</keyword>
<dbReference type="NCBIfam" id="TIGR00809">
    <property type="entry name" value="secB"/>
    <property type="match status" value="1"/>
</dbReference>
<dbReference type="GO" id="GO:0015031">
    <property type="term" value="P:protein transport"/>
    <property type="evidence" value="ECO:0007669"/>
    <property type="project" value="UniProtKB-UniRule"/>
</dbReference>
<dbReference type="PANTHER" id="PTHR36918:SF1">
    <property type="entry name" value="PROTEIN-EXPORT PROTEIN SECB"/>
    <property type="match status" value="1"/>
</dbReference>
<comment type="caution">
    <text evidence="6">The sequence shown here is derived from an EMBL/GenBank/DDBJ whole genome shotgun (WGS) entry which is preliminary data.</text>
</comment>
<dbReference type="PRINTS" id="PR01594">
    <property type="entry name" value="SECBCHAPRONE"/>
</dbReference>